<dbReference type="PANTHER" id="PTHR32294">
    <property type="entry name" value="DNA POLYMERASE III SUBUNIT ALPHA"/>
    <property type="match status" value="1"/>
</dbReference>
<keyword evidence="8 13" id="KW-0235">DNA replication</keyword>
<dbReference type="PANTHER" id="PTHR32294:SF4">
    <property type="entry name" value="ERROR-PRONE DNA POLYMERASE"/>
    <property type="match status" value="1"/>
</dbReference>
<feature type="region of interest" description="Disordered" evidence="14">
    <location>
        <begin position="862"/>
        <end position="891"/>
    </location>
</feature>
<dbReference type="CDD" id="cd07434">
    <property type="entry name" value="PHP_PolIIIA_DnaE2"/>
    <property type="match status" value="1"/>
</dbReference>
<dbReference type="GO" id="GO:0006260">
    <property type="term" value="P:DNA replication"/>
    <property type="evidence" value="ECO:0007669"/>
    <property type="project" value="UniProtKB-KW"/>
</dbReference>
<evidence type="ECO:0000256" key="10">
    <source>
        <dbReference type="ARBA" id="ARBA00022932"/>
    </source>
</evidence>
<dbReference type="GO" id="GO:0003676">
    <property type="term" value="F:nucleic acid binding"/>
    <property type="evidence" value="ECO:0007669"/>
    <property type="project" value="InterPro"/>
</dbReference>
<dbReference type="EMBL" id="NSKD01000002">
    <property type="protein sequence ID" value="PAU81365.1"/>
    <property type="molecule type" value="Genomic_DNA"/>
</dbReference>
<dbReference type="Gene3D" id="1.10.150.870">
    <property type="match status" value="1"/>
</dbReference>
<dbReference type="Pfam" id="PF17657">
    <property type="entry name" value="DNA_pol3_finger"/>
    <property type="match status" value="1"/>
</dbReference>
<evidence type="ECO:0000256" key="6">
    <source>
        <dbReference type="ARBA" id="ARBA00022679"/>
    </source>
</evidence>
<evidence type="ECO:0000256" key="4">
    <source>
        <dbReference type="ARBA" id="ARBA00017273"/>
    </source>
</evidence>
<evidence type="ECO:0000256" key="12">
    <source>
        <dbReference type="ARBA" id="ARBA00049244"/>
    </source>
</evidence>
<evidence type="ECO:0000256" key="3">
    <source>
        <dbReference type="ARBA" id="ARBA00012417"/>
    </source>
</evidence>
<evidence type="ECO:0000256" key="9">
    <source>
        <dbReference type="ARBA" id="ARBA00022763"/>
    </source>
</evidence>
<evidence type="ECO:0000313" key="17">
    <source>
        <dbReference type="Proteomes" id="UP000218896"/>
    </source>
</evidence>
<dbReference type="EC" id="2.7.7.7" evidence="3 13"/>
<dbReference type="GO" id="GO:0003887">
    <property type="term" value="F:DNA-directed DNA polymerase activity"/>
    <property type="evidence" value="ECO:0007669"/>
    <property type="project" value="UniProtKB-UniRule"/>
</dbReference>
<dbReference type="InterPro" id="IPR029460">
    <property type="entry name" value="DNAPol_HHH"/>
</dbReference>
<dbReference type="OrthoDB" id="9803237at2"/>
<comment type="catalytic activity">
    <reaction evidence="12 13">
        <text>DNA(n) + a 2'-deoxyribonucleoside 5'-triphosphate = DNA(n+1) + diphosphate</text>
        <dbReference type="Rhea" id="RHEA:22508"/>
        <dbReference type="Rhea" id="RHEA-COMP:17339"/>
        <dbReference type="Rhea" id="RHEA-COMP:17340"/>
        <dbReference type="ChEBI" id="CHEBI:33019"/>
        <dbReference type="ChEBI" id="CHEBI:61560"/>
        <dbReference type="ChEBI" id="CHEBI:173112"/>
        <dbReference type="EC" id="2.7.7.7"/>
    </reaction>
</comment>
<keyword evidence="11 13" id="KW-0234">DNA repair</keyword>
<keyword evidence="6 13" id="KW-0808">Transferase</keyword>
<dbReference type="Pfam" id="PF14579">
    <property type="entry name" value="HHH_6"/>
    <property type="match status" value="1"/>
</dbReference>
<evidence type="ECO:0000313" key="16">
    <source>
        <dbReference type="EMBL" id="PAU81365.1"/>
    </source>
</evidence>
<comment type="subcellular location">
    <subcellularLocation>
        <location evidence="1 13">Cytoplasm</location>
    </subcellularLocation>
</comment>
<dbReference type="GO" id="GO:0006281">
    <property type="term" value="P:DNA repair"/>
    <property type="evidence" value="ECO:0007669"/>
    <property type="project" value="UniProtKB-UniRule"/>
</dbReference>
<dbReference type="InterPro" id="IPR004365">
    <property type="entry name" value="NA-bd_OB_tRNA"/>
</dbReference>
<dbReference type="CDD" id="cd04485">
    <property type="entry name" value="DnaE_OBF"/>
    <property type="match status" value="1"/>
</dbReference>
<dbReference type="SUPFAM" id="SSF89550">
    <property type="entry name" value="PHP domain-like"/>
    <property type="match status" value="1"/>
</dbReference>
<comment type="caution">
    <text evidence="16">The sequence shown here is derived from an EMBL/GenBank/DDBJ whole genome shotgun (WGS) entry which is preliminary data.</text>
</comment>
<keyword evidence="9 13" id="KW-0227">DNA damage</keyword>
<evidence type="ECO:0000256" key="5">
    <source>
        <dbReference type="ARBA" id="ARBA00022490"/>
    </source>
</evidence>
<organism evidence="16 17">
    <name type="scientific">Halovibrio salipaludis</name>
    <dbReference type="NCBI Taxonomy" id="2032626"/>
    <lineage>
        <taxon>Bacteria</taxon>
        <taxon>Pseudomonadati</taxon>
        <taxon>Pseudomonadota</taxon>
        <taxon>Gammaproteobacteria</taxon>
        <taxon>Oceanospirillales</taxon>
        <taxon>Halomonadaceae</taxon>
        <taxon>Halovibrio</taxon>
    </lineage>
</organism>
<dbReference type="InterPro" id="IPR023073">
    <property type="entry name" value="DnaE2"/>
</dbReference>
<accession>A0A2A2F9V5</accession>
<sequence length="1025" mass="115458">MTVDYAELHCLSNFSFLRGASHPEELVEEADRLGYQALALTDECSLAGVVRAHARARSLALTLLVGSEIQLQDLPGTLVLIAPDRQGYAALSQLITRGRRRSNKGHYRLWSDDLELCRNQCLALWRPGFNQADDEHGRQLMALFPGLRLMAERPLAQNDRQRLHWLEQLSVRLGCAVVATGNVLMHRRRRKPLQDLVTAIRLGRPLPEAADHLQGNAEAYLRPRERLARLFPPAWIRETLNLVRECRFGLDELRYEYPGELVPEGHTPTTWLRELVEQGRHWRFPDGVPDTIERQLSHELELIESLAYEPFFLTIHDIVRFARERGILCQGRGSAANSVVCYCLGITEVDPRQINLLLERFISKERDEPPDIDVDFEHERREEVIQYIYRKYGRERAALAATVICYRPRSALRDAGKALGLDPVHIEQLVQGIDWRDGEDDWEQQLRRKGLLDDQGPARHLLPLARELIGFPRHLSQHVGGFVIASERVADLVPVENAAMAGRTVIQWDKDDLEALGLLKVDVLSLGMLTVIRKALAMVGERGGPASLADVPPECPAVYRMLQRGHSMGVFQVESRAQMSMLPRLKPREYYDLVVQVAIVRPGPIQGNMVHPYLQRRNAPDNVPYADDRIREVLKPTLGVPIFQEQVIRLAMVAAGFSAGEADQLRRAMAAWKRHGDLSRFREKLIDGMNSNDYSTEFAENLYRQMKGFGGYGFPESHAASFALLVYVSAWLKCHHPAAFLCALLNSQPMGFYSPSQLVQNARREGVEVRPVDINQSHEAHRLEDDGDTPAVRLGLRLIDSLGRDAALRVVECRPCGGYTSLQELRRRTGLASPDLEALAASGALQPLSGNRHQARWDLLEPDHPLPLAGDGGQPPRDSRSRMPAPDEAQRTLEDCTSLGLTLERHPLAQLRDRGRLRHCLRAVDLENAESSRPVAVSGLVTGRQRPGSAAGVTFVTLEDETGNINVIVWRDTARCQRRPLLNARLLQVRGTLERQEGVIHVIAGRLDDLSHLIDRLNVRSRDFQ</sequence>
<evidence type="ECO:0000256" key="11">
    <source>
        <dbReference type="ARBA" id="ARBA00023204"/>
    </source>
</evidence>
<keyword evidence="17" id="KW-1185">Reference proteome</keyword>
<dbReference type="GO" id="GO:0005737">
    <property type="term" value="C:cytoplasm"/>
    <property type="evidence" value="ECO:0007669"/>
    <property type="project" value="UniProtKB-SubCell"/>
</dbReference>
<name>A0A2A2F9V5_9GAMM</name>
<dbReference type="GO" id="GO:0008408">
    <property type="term" value="F:3'-5' exonuclease activity"/>
    <property type="evidence" value="ECO:0007669"/>
    <property type="project" value="InterPro"/>
</dbReference>
<dbReference type="InterPro" id="IPR040982">
    <property type="entry name" value="DNA_pol3_finger"/>
</dbReference>
<proteinExistence type="inferred from homology"/>
<evidence type="ECO:0000256" key="13">
    <source>
        <dbReference type="HAMAP-Rule" id="MF_01902"/>
    </source>
</evidence>
<evidence type="ECO:0000256" key="7">
    <source>
        <dbReference type="ARBA" id="ARBA00022695"/>
    </source>
</evidence>
<comment type="function">
    <text evidence="13">DNA polymerase involved in damage-induced mutagenesis and translesion synthesis (TLS). It is not the major replicative DNA polymerase.</text>
</comment>
<dbReference type="InterPro" id="IPR004013">
    <property type="entry name" value="PHP_dom"/>
</dbReference>
<dbReference type="Pfam" id="PF01336">
    <property type="entry name" value="tRNA_anti-codon"/>
    <property type="match status" value="1"/>
</dbReference>
<reference evidence="16 17" key="1">
    <citation type="submission" date="2017-08" db="EMBL/GenBank/DDBJ databases">
        <title>Halovibrio sewagensis sp. nov., isolated from wastewater of high salinity.</title>
        <authorList>
            <person name="Dong X."/>
            <person name="Zhang G."/>
        </authorList>
    </citation>
    <scope>NUCLEOTIDE SEQUENCE [LARGE SCALE GENOMIC DNA]</scope>
    <source>
        <strain evidence="16 17">YL5-2</strain>
    </source>
</reference>
<dbReference type="InterPro" id="IPR016195">
    <property type="entry name" value="Pol/histidinol_Pase-like"/>
</dbReference>
<dbReference type="InterPro" id="IPR003141">
    <property type="entry name" value="Pol/His_phosphatase_N"/>
</dbReference>
<gene>
    <name evidence="13" type="primary">dnaE2</name>
    <name evidence="16" type="ORF">CK501_07425</name>
</gene>
<keyword evidence="5 13" id="KW-0963">Cytoplasm</keyword>
<dbReference type="Proteomes" id="UP000218896">
    <property type="component" value="Unassembled WGS sequence"/>
</dbReference>
<evidence type="ECO:0000256" key="14">
    <source>
        <dbReference type="SAM" id="MobiDB-lite"/>
    </source>
</evidence>
<feature type="domain" description="Polymerase/histidinol phosphatase N-terminal" evidence="15">
    <location>
        <begin position="6"/>
        <end position="73"/>
    </location>
</feature>
<keyword evidence="7 13" id="KW-0548">Nucleotidyltransferase</keyword>
<dbReference type="SMART" id="SM00481">
    <property type="entry name" value="POLIIIAc"/>
    <property type="match status" value="1"/>
</dbReference>
<dbReference type="Gene3D" id="3.20.20.140">
    <property type="entry name" value="Metal-dependent hydrolases"/>
    <property type="match status" value="1"/>
</dbReference>
<dbReference type="NCBIfam" id="TIGR00594">
    <property type="entry name" value="polc"/>
    <property type="match status" value="1"/>
</dbReference>
<evidence type="ECO:0000256" key="1">
    <source>
        <dbReference type="ARBA" id="ARBA00004496"/>
    </source>
</evidence>
<dbReference type="Pfam" id="PF07733">
    <property type="entry name" value="DNA_pol3_alpha"/>
    <property type="match status" value="1"/>
</dbReference>
<evidence type="ECO:0000259" key="15">
    <source>
        <dbReference type="SMART" id="SM00481"/>
    </source>
</evidence>
<keyword evidence="10 13" id="KW-0239">DNA-directed DNA polymerase</keyword>
<dbReference type="RefSeq" id="WP_095617087.1">
    <property type="nucleotide sequence ID" value="NZ_NSKD01000002.1"/>
</dbReference>
<evidence type="ECO:0000256" key="8">
    <source>
        <dbReference type="ARBA" id="ARBA00022705"/>
    </source>
</evidence>
<dbReference type="HAMAP" id="MF_01902">
    <property type="entry name" value="DNApol_error_prone"/>
    <property type="match status" value="1"/>
</dbReference>
<dbReference type="InterPro" id="IPR011708">
    <property type="entry name" value="DNA_pol3_alpha_NTPase_dom"/>
</dbReference>
<dbReference type="AlphaFoldDB" id="A0A2A2F9V5"/>
<protein>
    <recommendedName>
        <fullName evidence="4 13">Error-prone DNA polymerase</fullName>
        <ecNumber evidence="3 13">2.7.7.7</ecNumber>
    </recommendedName>
</protein>
<comment type="similarity">
    <text evidence="2 13">Belongs to the DNA polymerase type-C family. DnaE2 subfamily.</text>
</comment>
<evidence type="ECO:0000256" key="2">
    <source>
        <dbReference type="ARBA" id="ARBA00007391"/>
    </source>
</evidence>
<dbReference type="InterPro" id="IPR004805">
    <property type="entry name" value="DnaE2/DnaE/PolC"/>
</dbReference>
<dbReference type="NCBIfam" id="NF004225">
    <property type="entry name" value="PRK05672.1"/>
    <property type="match status" value="1"/>
</dbReference>
<dbReference type="Pfam" id="PF02811">
    <property type="entry name" value="PHP"/>
    <property type="match status" value="1"/>
</dbReference>